<reference evidence="1 2" key="1">
    <citation type="journal article" date="2012" name="Science">
        <title>The Paleozoic origin of enzymatic lignin decomposition reconstructed from 31 fungal genomes.</title>
        <authorList>
            <person name="Floudas D."/>
            <person name="Binder M."/>
            <person name="Riley R."/>
            <person name="Barry K."/>
            <person name="Blanchette R.A."/>
            <person name="Henrissat B."/>
            <person name="Martinez A.T."/>
            <person name="Otillar R."/>
            <person name="Spatafora J.W."/>
            <person name="Yadav J.S."/>
            <person name="Aerts A."/>
            <person name="Benoit I."/>
            <person name="Boyd A."/>
            <person name="Carlson A."/>
            <person name="Copeland A."/>
            <person name="Coutinho P.M."/>
            <person name="de Vries R.P."/>
            <person name="Ferreira P."/>
            <person name="Findley K."/>
            <person name="Foster B."/>
            <person name="Gaskell J."/>
            <person name="Glotzer D."/>
            <person name="Gorecki P."/>
            <person name="Heitman J."/>
            <person name="Hesse C."/>
            <person name="Hori C."/>
            <person name="Igarashi K."/>
            <person name="Jurgens J.A."/>
            <person name="Kallen N."/>
            <person name="Kersten P."/>
            <person name="Kohler A."/>
            <person name="Kuees U."/>
            <person name="Kumar T.K.A."/>
            <person name="Kuo A."/>
            <person name="LaButti K."/>
            <person name="Larrondo L.F."/>
            <person name="Lindquist E."/>
            <person name="Ling A."/>
            <person name="Lombard V."/>
            <person name="Lucas S."/>
            <person name="Lundell T."/>
            <person name="Martin R."/>
            <person name="McLaughlin D.J."/>
            <person name="Morgenstern I."/>
            <person name="Morin E."/>
            <person name="Murat C."/>
            <person name="Nagy L.G."/>
            <person name="Nolan M."/>
            <person name="Ohm R.A."/>
            <person name="Patyshakuliyeva A."/>
            <person name="Rokas A."/>
            <person name="Ruiz-Duenas F.J."/>
            <person name="Sabat G."/>
            <person name="Salamov A."/>
            <person name="Samejima M."/>
            <person name="Schmutz J."/>
            <person name="Slot J.C."/>
            <person name="St John F."/>
            <person name="Stenlid J."/>
            <person name="Sun H."/>
            <person name="Sun S."/>
            <person name="Syed K."/>
            <person name="Tsang A."/>
            <person name="Wiebenga A."/>
            <person name="Young D."/>
            <person name="Pisabarro A."/>
            <person name="Eastwood D.C."/>
            <person name="Martin F."/>
            <person name="Cullen D."/>
            <person name="Grigoriev I.V."/>
            <person name="Hibbett D.S."/>
        </authorList>
    </citation>
    <scope>NUCLEOTIDE SEQUENCE [LARGE SCALE GENOMIC DNA]</scope>
    <source>
        <strain evidence="1 2">MD-104</strain>
    </source>
</reference>
<dbReference type="AlphaFoldDB" id="A0A2H3J9S5"/>
<dbReference type="InterPro" id="IPR036047">
    <property type="entry name" value="F-box-like_dom_sf"/>
</dbReference>
<name>A0A2H3J9S5_WOLCO</name>
<organism evidence="1 2">
    <name type="scientific">Wolfiporia cocos (strain MD-104)</name>
    <name type="common">Brown rot fungus</name>
    <dbReference type="NCBI Taxonomy" id="742152"/>
    <lineage>
        <taxon>Eukaryota</taxon>
        <taxon>Fungi</taxon>
        <taxon>Dikarya</taxon>
        <taxon>Basidiomycota</taxon>
        <taxon>Agaricomycotina</taxon>
        <taxon>Agaricomycetes</taxon>
        <taxon>Polyporales</taxon>
        <taxon>Phaeolaceae</taxon>
        <taxon>Wolfiporia</taxon>
    </lineage>
</organism>
<dbReference type="EMBL" id="KB467887">
    <property type="protein sequence ID" value="PCH36553.1"/>
    <property type="molecule type" value="Genomic_DNA"/>
</dbReference>
<dbReference type="Proteomes" id="UP000218811">
    <property type="component" value="Unassembled WGS sequence"/>
</dbReference>
<accession>A0A2H3J9S5</accession>
<evidence type="ECO:0000313" key="2">
    <source>
        <dbReference type="Proteomes" id="UP000218811"/>
    </source>
</evidence>
<evidence type="ECO:0000313" key="1">
    <source>
        <dbReference type="EMBL" id="PCH36553.1"/>
    </source>
</evidence>
<dbReference type="SUPFAM" id="SSF81383">
    <property type="entry name" value="F-box domain"/>
    <property type="match status" value="1"/>
</dbReference>
<proteinExistence type="predicted"/>
<protein>
    <recommendedName>
        <fullName evidence="3">F-box domain-containing protein</fullName>
    </recommendedName>
</protein>
<evidence type="ECO:0008006" key="3">
    <source>
        <dbReference type="Google" id="ProtNLM"/>
    </source>
</evidence>
<sequence length="257" mass="28838">MPVVIFLIDVDVVEILGELLKRIHVDVTLTLLMHSFHAVPLQDGMRNLEAKAIEMENLTYQPYDTSRITIHGMKRLGQKVLKNAKALVAAKEVRLKLRGKHLPPWSIGNFVYCETPSGPHPSRVPIEIWEHILDTFQDQLDVMGVCGRVCRAWRAVSRCYTRTYRFWTLNNPIDVMRFSQLREEDGAIGSLAHIALLVAMLAGNVPRAISQLVLQGGEWVAGIPQSVFLHLSTFTSIRHLTLFDVTLPSIAVTGGII</sequence>
<keyword evidence="2" id="KW-1185">Reference proteome</keyword>
<dbReference type="OrthoDB" id="2791629at2759"/>
<gene>
    <name evidence="1" type="ORF">WOLCODRAFT_157258</name>
</gene>